<name>A0A0U5LR10_9GAMM</name>
<accession>A0A0U5LR10</accession>
<dbReference type="Proteomes" id="UP000059419">
    <property type="component" value="Chromosome 1"/>
</dbReference>
<gene>
    <name evidence="1" type="ORF">EM595_2597</name>
</gene>
<dbReference type="AlphaFoldDB" id="A0A0U5LR10"/>
<dbReference type="EMBL" id="LN907827">
    <property type="protein sequence ID" value="CUU24828.1"/>
    <property type="molecule type" value="Genomic_DNA"/>
</dbReference>
<dbReference type="KEGG" id="ege:EM595_2597"/>
<evidence type="ECO:0000313" key="1">
    <source>
        <dbReference type="EMBL" id="CUU24828.1"/>
    </source>
</evidence>
<protein>
    <submittedName>
        <fullName evidence="1">Uncharacterized protein</fullName>
    </submittedName>
</protein>
<evidence type="ECO:0000313" key="2">
    <source>
        <dbReference type="Proteomes" id="UP000059419"/>
    </source>
</evidence>
<reference evidence="2" key="1">
    <citation type="submission" date="2015-11" db="EMBL/GenBank/DDBJ databases">
        <authorList>
            <person name="Blom J."/>
        </authorList>
    </citation>
    <scope>NUCLEOTIDE SEQUENCE [LARGE SCALE GENOMIC DNA]</scope>
</reference>
<keyword evidence="2" id="KW-1185">Reference proteome</keyword>
<proteinExistence type="predicted"/>
<sequence>MQDMPRRIVRLALRVMLTHQPTWLPAMLSNLLQVQTLHVQKSKKAPLGRLSTLVGRAGFEPATN</sequence>
<organism evidence="1 2">
    <name type="scientific">Duffyella gerundensis</name>
    <dbReference type="NCBI Taxonomy" id="1619313"/>
    <lineage>
        <taxon>Bacteria</taxon>
        <taxon>Pseudomonadati</taxon>
        <taxon>Pseudomonadota</taxon>
        <taxon>Gammaproteobacteria</taxon>
        <taxon>Enterobacterales</taxon>
        <taxon>Erwiniaceae</taxon>
        <taxon>Duffyella</taxon>
    </lineage>
</organism>